<dbReference type="SUPFAM" id="SSF48317">
    <property type="entry name" value="Acid phosphatase/Vanadium-dependent haloperoxidase"/>
    <property type="match status" value="1"/>
</dbReference>
<evidence type="ECO:0000256" key="1">
    <source>
        <dbReference type="SAM" id="SignalP"/>
    </source>
</evidence>
<dbReference type="InterPro" id="IPR000326">
    <property type="entry name" value="PAP2/HPO"/>
</dbReference>
<dbReference type="PANTHER" id="PTHR14969">
    <property type="entry name" value="SPHINGOSINE-1-PHOSPHATE PHOSPHOHYDROLASE"/>
    <property type="match status" value="1"/>
</dbReference>
<dbReference type="InterPro" id="IPR036938">
    <property type="entry name" value="PAP2/HPO_sf"/>
</dbReference>
<gene>
    <name evidence="3" type="ORF">FW778_13820</name>
</gene>
<dbReference type="AlphaFoldDB" id="A0A5J5IHA2"/>
<evidence type="ECO:0000313" key="3">
    <source>
        <dbReference type="EMBL" id="KAA9038626.1"/>
    </source>
</evidence>
<feature type="signal peptide" evidence="1">
    <location>
        <begin position="1"/>
        <end position="23"/>
    </location>
</feature>
<accession>A0A5J5IHA2</accession>
<keyword evidence="1" id="KW-0732">Signal</keyword>
<dbReference type="Gene3D" id="1.20.144.10">
    <property type="entry name" value="Phosphatidic acid phosphatase type 2/haloperoxidase"/>
    <property type="match status" value="1"/>
</dbReference>
<proteinExistence type="predicted"/>
<protein>
    <submittedName>
        <fullName evidence="3">Phosphatase PAP2 family protein</fullName>
    </submittedName>
</protein>
<dbReference type="Proteomes" id="UP000326903">
    <property type="component" value="Unassembled WGS sequence"/>
</dbReference>
<feature type="domain" description="Phosphatidic acid phosphatase type 2/haloperoxidase" evidence="2">
    <location>
        <begin position="157"/>
        <end position="284"/>
    </location>
</feature>
<reference evidence="3 4" key="1">
    <citation type="submission" date="2019-09" db="EMBL/GenBank/DDBJ databases">
        <title>Draft genome sequence of Ginsengibacter sp. BR5-29.</title>
        <authorList>
            <person name="Im W.-T."/>
        </authorList>
    </citation>
    <scope>NUCLEOTIDE SEQUENCE [LARGE SCALE GENOMIC DNA]</scope>
    <source>
        <strain evidence="3 4">BR5-29</strain>
    </source>
</reference>
<sequence>MKLMTRWSLFLLLTIPVAGFSQKTDTLINKLDSLSRKTDSAGGQINNISPKAYNDETRITFNSYFTLLGSDLKQSFTKPFHMKKRDWGNLGKFALVAGALSFADEPIQQGAVKLRTNHSGIATTSKYITNFGGIYEAYTLAAIGAYGFIFKKVKMQTTTLLATQAYIAAAAVESVTKFLSGRTRPSYYPPGTEAEPRFLGPFSKTATSASGKKVYSSFPSGHTTVAFAAATVFALEYKDKPLIPIVAYSAATMIGLSRITENKHWSTDVLVGAALGFLTGKEVVNNYHRYSKLKAPGQKKNTVSFNLNYAAGHFEPGLVYKFR</sequence>
<name>A0A5J5IHA2_9BACT</name>
<comment type="caution">
    <text evidence="3">The sequence shown here is derived from an EMBL/GenBank/DDBJ whole genome shotgun (WGS) entry which is preliminary data.</text>
</comment>
<dbReference type="EMBL" id="VYQF01000003">
    <property type="protein sequence ID" value="KAA9038626.1"/>
    <property type="molecule type" value="Genomic_DNA"/>
</dbReference>
<dbReference type="Pfam" id="PF01569">
    <property type="entry name" value="PAP2"/>
    <property type="match status" value="1"/>
</dbReference>
<feature type="chain" id="PRO_5023821419" evidence="1">
    <location>
        <begin position="24"/>
        <end position="323"/>
    </location>
</feature>
<evidence type="ECO:0000313" key="4">
    <source>
        <dbReference type="Proteomes" id="UP000326903"/>
    </source>
</evidence>
<dbReference type="PANTHER" id="PTHR14969:SF13">
    <property type="entry name" value="AT30094P"/>
    <property type="match status" value="1"/>
</dbReference>
<evidence type="ECO:0000259" key="2">
    <source>
        <dbReference type="SMART" id="SM00014"/>
    </source>
</evidence>
<dbReference type="SMART" id="SM00014">
    <property type="entry name" value="acidPPc"/>
    <property type="match status" value="1"/>
</dbReference>
<organism evidence="3 4">
    <name type="scientific">Ginsengibacter hankyongi</name>
    <dbReference type="NCBI Taxonomy" id="2607284"/>
    <lineage>
        <taxon>Bacteria</taxon>
        <taxon>Pseudomonadati</taxon>
        <taxon>Bacteroidota</taxon>
        <taxon>Chitinophagia</taxon>
        <taxon>Chitinophagales</taxon>
        <taxon>Chitinophagaceae</taxon>
        <taxon>Ginsengibacter</taxon>
    </lineage>
</organism>
<keyword evidence="4" id="KW-1185">Reference proteome</keyword>